<evidence type="ECO:0000256" key="2">
    <source>
        <dbReference type="ARBA" id="ARBA00022679"/>
    </source>
</evidence>
<name>A0A3N0VHC1_9GAMM</name>
<dbReference type="PANTHER" id="PTHR34136:SF1">
    <property type="entry name" value="UDP-N-ACETYL-D-MANNOSAMINURONIC ACID TRANSFERASE"/>
    <property type="match status" value="1"/>
</dbReference>
<comment type="caution">
    <text evidence="3">The sequence shown here is derived from an EMBL/GenBank/DDBJ whole genome shotgun (WGS) entry which is preliminary data.</text>
</comment>
<keyword evidence="1" id="KW-0328">Glycosyltransferase</keyword>
<protein>
    <submittedName>
        <fullName evidence="3">Glycosyltransferase</fullName>
    </submittedName>
</protein>
<dbReference type="InParanoid" id="A0A3N0VHC1"/>
<dbReference type="NCBIfam" id="TIGR00696">
    <property type="entry name" value="wecG_tagA_cpsF"/>
    <property type="match status" value="1"/>
</dbReference>
<dbReference type="Pfam" id="PF03808">
    <property type="entry name" value="Glyco_tran_WecG"/>
    <property type="match status" value="1"/>
</dbReference>
<evidence type="ECO:0000256" key="1">
    <source>
        <dbReference type="ARBA" id="ARBA00022676"/>
    </source>
</evidence>
<dbReference type="PANTHER" id="PTHR34136">
    <property type="match status" value="1"/>
</dbReference>
<evidence type="ECO:0000313" key="3">
    <source>
        <dbReference type="EMBL" id="ROH92159.1"/>
    </source>
</evidence>
<dbReference type="InterPro" id="IPR004629">
    <property type="entry name" value="WecG_TagA_CpsF"/>
</dbReference>
<dbReference type="AlphaFoldDB" id="A0A3N0VHC1"/>
<sequence>MLADCLAARLSATPVTPKLVFSSNGQGVALAGTDLFFAKAMEQADWIHADGMSIVLASKRATTSLPERVATTDFFHDAAEVAVANGLSFYMLGGTEQQNRKACEAIAQLYPQLKLVGRRNGYFKPEEEEMVCADITNARPDVLWVAMGKPAQELWCVRNRDRLGGVAWIKTCGGLYAFLAGDAVRAPEWMQRWGLEWLHRALQEPGRLLWRYLVTNPNAIYRLIRYTR</sequence>
<dbReference type="CDD" id="cd06533">
    <property type="entry name" value="Glyco_transf_WecG_TagA"/>
    <property type="match status" value="1"/>
</dbReference>
<dbReference type="Proteomes" id="UP000282106">
    <property type="component" value="Unassembled WGS sequence"/>
</dbReference>
<dbReference type="GO" id="GO:0016758">
    <property type="term" value="F:hexosyltransferase activity"/>
    <property type="evidence" value="ECO:0007669"/>
    <property type="project" value="TreeGrafter"/>
</dbReference>
<dbReference type="EMBL" id="RJVO01000002">
    <property type="protein sequence ID" value="ROH92159.1"/>
    <property type="molecule type" value="Genomic_DNA"/>
</dbReference>
<evidence type="ECO:0000313" key="4">
    <source>
        <dbReference type="Proteomes" id="UP000282106"/>
    </source>
</evidence>
<keyword evidence="4" id="KW-1185">Reference proteome</keyword>
<gene>
    <name evidence="3" type="ORF">ED208_04580</name>
</gene>
<organism evidence="3 4">
    <name type="scientific">Stagnimonas aquatica</name>
    <dbReference type="NCBI Taxonomy" id="2689987"/>
    <lineage>
        <taxon>Bacteria</taxon>
        <taxon>Pseudomonadati</taxon>
        <taxon>Pseudomonadota</taxon>
        <taxon>Gammaproteobacteria</taxon>
        <taxon>Nevskiales</taxon>
        <taxon>Nevskiaceae</taxon>
        <taxon>Stagnimonas</taxon>
    </lineage>
</organism>
<keyword evidence="2 3" id="KW-0808">Transferase</keyword>
<accession>A0A3N0VHC1</accession>
<proteinExistence type="predicted"/>
<reference evidence="3 4" key="1">
    <citation type="submission" date="2018-10" db="EMBL/GenBank/DDBJ databases">
        <authorList>
            <person name="Chen W.-M."/>
        </authorList>
    </citation>
    <scope>NUCLEOTIDE SEQUENCE [LARGE SCALE GENOMIC DNA]</scope>
    <source>
        <strain evidence="3 4">THS-13</strain>
    </source>
</reference>